<proteinExistence type="predicted"/>
<evidence type="ECO:0000256" key="1">
    <source>
        <dbReference type="ARBA" id="ARBA00023267"/>
    </source>
</evidence>
<dbReference type="InterPro" id="IPR000089">
    <property type="entry name" value="Biotin_lipoyl"/>
</dbReference>
<evidence type="ECO:0000313" key="3">
    <source>
        <dbReference type="EMBL" id="KAG0008689.1"/>
    </source>
</evidence>
<dbReference type="CDD" id="cd06850">
    <property type="entry name" value="biotinyl_domain"/>
    <property type="match status" value="1"/>
</dbReference>
<dbReference type="InterPro" id="IPR050709">
    <property type="entry name" value="Biotin_Carboxyl_Carrier/Decarb"/>
</dbReference>
<keyword evidence="4" id="KW-1185">Reference proteome</keyword>
<dbReference type="PANTHER" id="PTHR45266">
    <property type="entry name" value="OXALOACETATE DECARBOXYLASE ALPHA CHAIN"/>
    <property type="match status" value="1"/>
</dbReference>
<dbReference type="AlphaFoldDB" id="A0A9P6MNI6"/>
<name>A0A9P6MNI6_9FUNG</name>
<dbReference type="PANTHER" id="PTHR45266:SF3">
    <property type="entry name" value="OXALOACETATE DECARBOXYLASE ALPHA CHAIN"/>
    <property type="match status" value="1"/>
</dbReference>
<evidence type="ECO:0000259" key="2">
    <source>
        <dbReference type="PROSITE" id="PS50968"/>
    </source>
</evidence>
<dbReference type="Gene3D" id="2.40.50.100">
    <property type="match status" value="1"/>
</dbReference>
<dbReference type="Pfam" id="PF00364">
    <property type="entry name" value="Biotin_lipoyl"/>
    <property type="match status" value="1"/>
</dbReference>
<dbReference type="PROSITE" id="PS50968">
    <property type="entry name" value="BIOTINYL_LIPOYL"/>
    <property type="match status" value="1"/>
</dbReference>
<keyword evidence="1" id="KW-0092">Biotin</keyword>
<feature type="domain" description="Lipoyl-binding" evidence="2">
    <location>
        <begin position="4"/>
        <end position="79"/>
    </location>
</feature>
<dbReference type="EMBL" id="JAAAID010001821">
    <property type="protein sequence ID" value="KAG0008689.1"/>
    <property type="molecule type" value="Genomic_DNA"/>
</dbReference>
<reference evidence="3" key="1">
    <citation type="journal article" date="2020" name="Fungal Divers.">
        <title>Resolving the Mortierellaceae phylogeny through synthesis of multi-gene phylogenetics and phylogenomics.</title>
        <authorList>
            <person name="Vandepol N."/>
            <person name="Liber J."/>
            <person name="Desiro A."/>
            <person name="Na H."/>
            <person name="Kennedy M."/>
            <person name="Barry K."/>
            <person name="Grigoriev I.V."/>
            <person name="Miller A.N."/>
            <person name="O'Donnell K."/>
            <person name="Stajich J.E."/>
            <person name="Bonito G."/>
        </authorList>
    </citation>
    <scope>NUCLEOTIDE SEQUENCE</scope>
    <source>
        <strain evidence="3">NRRL 2769</strain>
    </source>
</reference>
<organism evidence="3 4">
    <name type="scientific">Entomortierella chlamydospora</name>
    <dbReference type="NCBI Taxonomy" id="101097"/>
    <lineage>
        <taxon>Eukaryota</taxon>
        <taxon>Fungi</taxon>
        <taxon>Fungi incertae sedis</taxon>
        <taxon>Mucoromycota</taxon>
        <taxon>Mortierellomycotina</taxon>
        <taxon>Mortierellomycetes</taxon>
        <taxon>Mortierellales</taxon>
        <taxon>Mortierellaceae</taxon>
        <taxon>Entomortierella</taxon>
    </lineage>
</organism>
<dbReference type="InterPro" id="IPR011053">
    <property type="entry name" value="Single_hybrid_motif"/>
</dbReference>
<dbReference type="InterPro" id="IPR001882">
    <property type="entry name" value="Biotin_BS"/>
</dbReference>
<protein>
    <recommendedName>
        <fullName evidence="2">Lipoyl-binding domain-containing protein</fullName>
    </recommendedName>
</protein>
<sequence>MPIKEKASTTNMILSPMPGSVVSVDVKVGDVVAEGTAVATIEAMKMANVLRSVRAGVVKSVMVKPGDSVAGDELLIEFEDESKEAAKGGDKK</sequence>
<dbReference type="PROSITE" id="PS00188">
    <property type="entry name" value="BIOTIN"/>
    <property type="match status" value="1"/>
</dbReference>
<comment type="caution">
    <text evidence="3">The sequence shown here is derived from an EMBL/GenBank/DDBJ whole genome shotgun (WGS) entry which is preliminary data.</text>
</comment>
<dbReference type="SUPFAM" id="SSF51230">
    <property type="entry name" value="Single hybrid motif"/>
    <property type="match status" value="1"/>
</dbReference>
<evidence type="ECO:0000313" key="4">
    <source>
        <dbReference type="Proteomes" id="UP000703661"/>
    </source>
</evidence>
<gene>
    <name evidence="3" type="ORF">BGZ80_003169</name>
</gene>
<accession>A0A9P6MNI6</accession>
<dbReference type="FunFam" id="2.40.50.100:FF:000003">
    <property type="entry name" value="Acetyl-CoA carboxylase biotin carboxyl carrier protein"/>
    <property type="match status" value="1"/>
</dbReference>
<dbReference type="Proteomes" id="UP000703661">
    <property type="component" value="Unassembled WGS sequence"/>
</dbReference>